<keyword evidence="3" id="KW-1185">Reference proteome</keyword>
<reference evidence="2 3" key="1">
    <citation type="submission" date="2020-07" db="EMBL/GenBank/DDBJ databases">
        <title>Genomic Encyclopedia of Type Strains, Phase IV (KMG-IV): sequencing the most valuable type-strain genomes for metagenomic binning, comparative biology and taxonomic classification.</title>
        <authorList>
            <person name="Goeker M."/>
        </authorList>
    </citation>
    <scope>NUCLEOTIDE SEQUENCE [LARGE SCALE GENOMIC DNA]</scope>
    <source>
        <strain evidence="2 3">DSM 17721</strain>
    </source>
</reference>
<comment type="caution">
    <text evidence="2">The sequence shown here is derived from an EMBL/GenBank/DDBJ whole genome shotgun (WGS) entry which is preliminary data.</text>
</comment>
<evidence type="ECO:0000313" key="3">
    <source>
        <dbReference type="Proteomes" id="UP000525298"/>
    </source>
</evidence>
<gene>
    <name evidence="2" type="ORF">HNR65_003624</name>
</gene>
<evidence type="ECO:0000313" key="2">
    <source>
        <dbReference type="EMBL" id="MBA2883262.1"/>
    </source>
</evidence>
<proteinExistence type="predicted"/>
<dbReference type="InterPro" id="IPR025948">
    <property type="entry name" value="HTH-like_dom"/>
</dbReference>
<dbReference type="InterPro" id="IPR012337">
    <property type="entry name" value="RNaseH-like_sf"/>
</dbReference>
<dbReference type="Pfam" id="PF13276">
    <property type="entry name" value="HTH_21"/>
    <property type="match status" value="1"/>
</dbReference>
<accession>A0A7W0HMF9</accession>
<dbReference type="PANTHER" id="PTHR46889:SF4">
    <property type="entry name" value="TRANSPOSASE INSO FOR INSERTION SEQUENCE ELEMENT IS911B-RELATED"/>
    <property type="match status" value="1"/>
</dbReference>
<dbReference type="InterPro" id="IPR001584">
    <property type="entry name" value="Integrase_cat-core"/>
</dbReference>
<evidence type="ECO:0000259" key="1">
    <source>
        <dbReference type="PROSITE" id="PS50994"/>
    </source>
</evidence>
<dbReference type="GO" id="GO:0003676">
    <property type="term" value="F:nucleic acid binding"/>
    <property type="evidence" value="ECO:0007669"/>
    <property type="project" value="InterPro"/>
</dbReference>
<dbReference type="InterPro" id="IPR050900">
    <property type="entry name" value="Transposase_IS3/IS150/IS904"/>
</dbReference>
<dbReference type="SUPFAM" id="SSF53098">
    <property type="entry name" value="Ribonuclease H-like"/>
    <property type="match status" value="1"/>
</dbReference>
<dbReference type="NCBIfam" id="NF033516">
    <property type="entry name" value="transpos_IS3"/>
    <property type="match status" value="1"/>
</dbReference>
<dbReference type="Proteomes" id="UP000525298">
    <property type="component" value="Unassembled WGS sequence"/>
</dbReference>
<dbReference type="GO" id="GO:0015074">
    <property type="term" value="P:DNA integration"/>
    <property type="evidence" value="ECO:0007669"/>
    <property type="project" value="InterPro"/>
</dbReference>
<sequence length="284" mass="33963">MTRKERMEMIKSNSRQISVRRQCELLDVNRSSAYYRPEPVKAEDLKLMELIDKQYLQTPTFGSRSMRDHLQRKGHDINRKRVQRLMRTMGLEAIYPRPKTSKPHPKHKIYPYLLKGMNIDRPDKVWAADITYVPMKRSYMYLVVIMDWYSRRVLSWRLSNTLDTSFCVAALEEAIIRYGCPDIFNTDQGSQFTARKFLEVLESNNVQISMDGRGRAFDNIFVERLWWTVKYHYIYLREFETGNELKQGLGNWFAFYNQERSHQSLNRKTPDEVYFKEQIKQKAA</sequence>
<protein>
    <submittedName>
        <fullName evidence="2">Putative transposase</fullName>
    </submittedName>
</protein>
<dbReference type="PANTHER" id="PTHR46889">
    <property type="entry name" value="TRANSPOSASE INSF FOR INSERTION SEQUENCE IS3B-RELATED"/>
    <property type="match status" value="1"/>
</dbReference>
<dbReference type="PROSITE" id="PS50994">
    <property type="entry name" value="INTEGRASE"/>
    <property type="match status" value="1"/>
</dbReference>
<organism evidence="2 3">
    <name type="scientific">Desulfosalsimonas propionicica</name>
    <dbReference type="NCBI Taxonomy" id="332175"/>
    <lineage>
        <taxon>Bacteria</taxon>
        <taxon>Pseudomonadati</taxon>
        <taxon>Thermodesulfobacteriota</taxon>
        <taxon>Desulfobacteria</taxon>
        <taxon>Desulfobacterales</taxon>
        <taxon>Desulfosalsimonadaceae</taxon>
        <taxon>Desulfosalsimonas</taxon>
    </lineage>
</organism>
<dbReference type="InterPro" id="IPR036397">
    <property type="entry name" value="RNaseH_sf"/>
</dbReference>
<dbReference type="InterPro" id="IPR048020">
    <property type="entry name" value="Transpos_IS3"/>
</dbReference>
<dbReference type="Pfam" id="PF00665">
    <property type="entry name" value="rve"/>
    <property type="match status" value="1"/>
</dbReference>
<name>A0A7W0HMF9_9BACT</name>
<dbReference type="Gene3D" id="3.30.420.10">
    <property type="entry name" value="Ribonuclease H-like superfamily/Ribonuclease H"/>
    <property type="match status" value="1"/>
</dbReference>
<dbReference type="EMBL" id="JACDUS010000022">
    <property type="protein sequence ID" value="MBA2883262.1"/>
    <property type="molecule type" value="Genomic_DNA"/>
</dbReference>
<feature type="domain" description="Integrase catalytic" evidence="1">
    <location>
        <begin position="118"/>
        <end position="278"/>
    </location>
</feature>
<dbReference type="AlphaFoldDB" id="A0A7W0HMF9"/>